<comment type="similarity">
    <text evidence="3">Belongs to the PTPA-type PPIase family.</text>
</comment>
<comment type="caution">
    <text evidence="10">The sequence shown here is derived from an EMBL/GenBank/DDBJ whole genome shotgun (WGS) entry which is preliminary data.</text>
</comment>
<dbReference type="GO" id="GO:0005634">
    <property type="term" value="C:nucleus"/>
    <property type="evidence" value="ECO:0007669"/>
    <property type="project" value="TreeGrafter"/>
</dbReference>
<dbReference type="InterPro" id="IPR037218">
    <property type="entry name" value="PTPA_sf"/>
</dbReference>
<comment type="catalytic activity">
    <reaction evidence="1">
        <text>[protein]-peptidylproline (omega=180) = [protein]-peptidylproline (omega=0)</text>
        <dbReference type="Rhea" id="RHEA:16237"/>
        <dbReference type="Rhea" id="RHEA-COMP:10747"/>
        <dbReference type="Rhea" id="RHEA-COMP:10748"/>
        <dbReference type="ChEBI" id="CHEBI:83833"/>
        <dbReference type="ChEBI" id="CHEBI:83834"/>
        <dbReference type="EC" id="5.2.1.8"/>
    </reaction>
</comment>
<dbReference type="Gene3D" id="1.20.120.1150">
    <property type="match status" value="1"/>
</dbReference>
<sequence length="916" mass="106975">MLPDEILLQVCRYLHSGDVLYSFFGLNSRLNQTITFYRQHVSLHRTFYMQFTHIFTIILPQIASSIRSLVIFELESPSFLTSFQNNLLYHSLEKLTLVNWTDEKLILFIDTLHGMKYFHKLTIQALDLTDSIKNLNLLQTILGANDNCLTYVSFDHECDPFTLPDDEIYERNFPNIIHLDIELQTTKDFFQLNHLIPNVEQLHTTFKRPWIRILENQQRFSFLKELYVYAMSWFSSFDDLKTLIHSSPIIENISLVLVSHDYSMTNGQRVLSLLPNWIKKFDYSICYQPSNTDDEFDPISIINSWKSIPIAYSISENDKRIFLHTISYQSNRLALRSLFNKNMSTILNSQIYRNVRHVHIYDTITLTETFGIIRHCRQIIDLIISIRTLPPRAEDPPKTTVILPYLNRLDFLSIQGTPPDSHCIEKILLIAPNLAAFSIDFDCLHKLLIDDDQSLMLFYLLHRRIIILCLRFENTMIRNLTDEHIHCIARIFSGVNHICFDFRYSPIKIENHMISIILNYFPKLMVLSIYGQLSDDFHLNKKHLKEYLVKQSTGRLTDINRFEIDRGNERVKIWILYFFHDIDRQFAVKLFNSKAEASTVLSQKPVPKIKDISLMKAWKDSKAYREYILFVQSLNRAVHGLKNSDTVPMSPTLDKLVILLNQLDSFIDQCPPKGRSRFGDAGYRDWHGKLEQESQQLLKEALPEQYHNYIEELNGYLCDSFGNSTRLDYGTGHELAFALFMLCLCKIEALTEQDSRAMVLKLFSRYIDLCRKLQRTYYLEPAGSKGQWCLDDYQFLPFLWGSSQLTDDGPIEPKQAIDERFYRDLSNDYLYLGAVKYINEVKTGPFFEHSSTLYDISNVAHWSKLNQGMVKMYHGEVLDKFPIAQHILFGNLISFDPVPKPIGEGLFKKPAPVANQ</sequence>
<dbReference type="GO" id="GO:0000159">
    <property type="term" value="C:protein phosphatase type 2A complex"/>
    <property type="evidence" value="ECO:0007669"/>
    <property type="project" value="TreeGrafter"/>
</dbReference>
<evidence type="ECO:0000256" key="5">
    <source>
        <dbReference type="ARBA" id="ARBA00022490"/>
    </source>
</evidence>
<dbReference type="Proteomes" id="UP000663881">
    <property type="component" value="Unassembled WGS sequence"/>
</dbReference>
<dbReference type="InterPro" id="IPR043170">
    <property type="entry name" value="PTPA_C_lid"/>
</dbReference>
<evidence type="ECO:0000256" key="8">
    <source>
        <dbReference type="ARBA" id="ARBA00044786"/>
    </source>
</evidence>
<protein>
    <recommendedName>
        <fullName evidence="8">Serine/threonine-protein phosphatase 2A activator</fullName>
        <ecNumber evidence="4">5.2.1.8</ecNumber>
    </recommendedName>
    <alternativeName>
        <fullName evidence="9">Phosphotyrosyl phosphatase activator</fullName>
    </alternativeName>
</protein>
<accession>A0A818QXQ4</accession>
<reference evidence="10" key="1">
    <citation type="submission" date="2021-02" db="EMBL/GenBank/DDBJ databases">
        <authorList>
            <person name="Nowell W R."/>
        </authorList>
    </citation>
    <scope>NUCLEOTIDE SEQUENCE</scope>
</reference>
<evidence type="ECO:0000313" key="11">
    <source>
        <dbReference type="Proteomes" id="UP000663881"/>
    </source>
</evidence>
<dbReference type="InterPro" id="IPR004327">
    <property type="entry name" value="Phstyr_phstse_ac"/>
</dbReference>
<evidence type="ECO:0000256" key="9">
    <source>
        <dbReference type="ARBA" id="ARBA00044820"/>
    </source>
</evidence>
<dbReference type="GO" id="GO:0007052">
    <property type="term" value="P:mitotic spindle organization"/>
    <property type="evidence" value="ECO:0007669"/>
    <property type="project" value="TreeGrafter"/>
</dbReference>
<gene>
    <name evidence="10" type="ORF">OKA104_LOCUS9037</name>
</gene>
<evidence type="ECO:0000256" key="3">
    <source>
        <dbReference type="ARBA" id="ARBA00011019"/>
    </source>
</evidence>
<keyword evidence="7" id="KW-0413">Isomerase</keyword>
<dbReference type="AlphaFoldDB" id="A0A818QXQ4"/>
<dbReference type="GO" id="GO:0005737">
    <property type="term" value="C:cytoplasm"/>
    <property type="evidence" value="ECO:0007669"/>
    <property type="project" value="UniProtKB-SubCell"/>
</dbReference>
<comment type="subcellular location">
    <subcellularLocation>
        <location evidence="2">Cytoplasm</location>
    </subcellularLocation>
</comment>
<dbReference type="EMBL" id="CAJOAY010000377">
    <property type="protein sequence ID" value="CAF3648085.1"/>
    <property type="molecule type" value="Genomic_DNA"/>
</dbReference>
<dbReference type="Pfam" id="PF03095">
    <property type="entry name" value="PTPA"/>
    <property type="match status" value="1"/>
</dbReference>
<evidence type="ECO:0000313" key="10">
    <source>
        <dbReference type="EMBL" id="CAF3648085.1"/>
    </source>
</evidence>
<dbReference type="GO" id="GO:0008160">
    <property type="term" value="F:protein tyrosine phosphatase activator activity"/>
    <property type="evidence" value="ECO:0007669"/>
    <property type="project" value="TreeGrafter"/>
</dbReference>
<keyword evidence="6" id="KW-0697">Rotamase</keyword>
<evidence type="ECO:0000256" key="1">
    <source>
        <dbReference type="ARBA" id="ARBA00000971"/>
    </source>
</evidence>
<dbReference type="CDD" id="cd04087">
    <property type="entry name" value="PTPA"/>
    <property type="match status" value="1"/>
</dbReference>
<evidence type="ECO:0000256" key="2">
    <source>
        <dbReference type="ARBA" id="ARBA00004496"/>
    </source>
</evidence>
<dbReference type="SUPFAM" id="SSF140984">
    <property type="entry name" value="PTPA-like"/>
    <property type="match status" value="1"/>
</dbReference>
<dbReference type="PANTHER" id="PTHR10012:SF0">
    <property type="entry name" value="SERINE_THREONINE-PROTEIN PHOSPHATASE 2A ACTIVATOR"/>
    <property type="match status" value="1"/>
</dbReference>
<organism evidence="10 11">
    <name type="scientific">Adineta steineri</name>
    <dbReference type="NCBI Taxonomy" id="433720"/>
    <lineage>
        <taxon>Eukaryota</taxon>
        <taxon>Metazoa</taxon>
        <taxon>Spiralia</taxon>
        <taxon>Gnathifera</taxon>
        <taxon>Rotifera</taxon>
        <taxon>Eurotatoria</taxon>
        <taxon>Bdelloidea</taxon>
        <taxon>Adinetida</taxon>
        <taxon>Adinetidae</taxon>
        <taxon>Adineta</taxon>
    </lineage>
</organism>
<name>A0A818QXQ4_9BILA</name>
<dbReference type="GO" id="GO:0003755">
    <property type="term" value="F:peptidyl-prolyl cis-trans isomerase activity"/>
    <property type="evidence" value="ECO:0007669"/>
    <property type="project" value="UniProtKB-KW"/>
</dbReference>
<dbReference type="EC" id="5.2.1.8" evidence="4"/>
<dbReference type="FunFam" id="1.20.120.1150:FF:000002">
    <property type="entry name" value="Serine/threonine-protein phosphatase 2A activator"/>
    <property type="match status" value="1"/>
</dbReference>
<keyword evidence="5" id="KW-0963">Cytoplasm</keyword>
<evidence type="ECO:0000256" key="4">
    <source>
        <dbReference type="ARBA" id="ARBA00013194"/>
    </source>
</evidence>
<dbReference type="PANTHER" id="PTHR10012">
    <property type="entry name" value="SERINE/THREONINE-PROTEIN PHOSPHATASE 2A REGULATORY SUBUNIT B"/>
    <property type="match status" value="1"/>
</dbReference>
<evidence type="ECO:0000256" key="6">
    <source>
        <dbReference type="ARBA" id="ARBA00023110"/>
    </source>
</evidence>
<evidence type="ECO:0000256" key="7">
    <source>
        <dbReference type="ARBA" id="ARBA00023235"/>
    </source>
</evidence>
<proteinExistence type="inferred from homology"/>